<name>A0ABQ3RA38_STRRR</name>
<comment type="caution">
    <text evidence="2">The sequence shown here is derived from an EMBL/GenBank/DDBJ whole genome shotgun (WGS) entry which is preliminary data.</text>
</comment>
<evidence type="ECO:0000313" key="3">
    <source>
        <dbReference type="Proteomes" id="UP000646738"/>
    </source>
</evidence>
<dbReference type="Proteomes" id="UP000646738">
    <property type="component" value="Unassembled WGS sequence"/>
</dbReference>
<feature type="region of interest" description="Disordered" evidence="1">
    <location>
        <begin position="1"/>
        <end position="75"/>
    </location>
</feature>
<accession>A0ABQ3RA38</accession>
<proteinExistence type="predicted"/>
<evidence type="ECO:0000256" key="1">
    <source>
        <dbReference type="SAM" id="MobiDB-lite"/>
    </source>
</evidence>
<dbReference type="EMBL" id="BNEA01000010">
    <property type="protein sequence ID" value="GHI52711.1"/>
    <property type="molecule type" value="Genomic_DNA"/>
</dbReference>
<keyword evidence="3" id="KW-1185">Reference proteome</keyword>
<evidence type="ECO:0000313" key="2">
    <source>
        <dbReference type="EMBL" id="GHI52711.1"/>
    </source>
</evidence>
<sequence length="226" mass="24575">MHEEHFRPWGHVSPDFWATVDSTRGGGERPEAAPRQAVPAESQPPPSPEPGDHGQDQDVPEAAKPAAQKSGQAVAADLPPGFHERIFAVTSAFNRPEDRHGLALAGIEAEKLDEELTELYGQHHTYTINVRELRGWLAYLSGDAGTAARWYLHTTGLQIQVHGPAHAQTQGSVRRAVHTWQQVTNPADIVGIGTGLVQVVAAVLGPESEAARFVQNRLKQTPQPQR</sequence>
<dbReference type="RefSeq" id="WP_189998210.1">
    <property type="nucleotide sequence ID" value="NZ_BNCB01000020.1"/>
</dbReference>
<organism evidence="2 3">
    <name type="scientific">Streptomyces rubradiris</name>
    <name type="common">Streptomyces achromogenes subsp. rubradiris</name>
    <dbReference type="NCBI Taxonomy" id="285531"/>
    <lineage>
        <taxon>Bacteria</taxon>
        <taxon>Bacillati</taxon>
        <taxon>Actinomycetota</taxon>
        <taxon>Actinomycetes</taxon>
        <taxon>Kitasatosporales</taxon>
        <taxon>Streptomycetaceae</taxon>
        <taxon>Streptomyces</taxon>
    </lineage>
</organism>
<gene>
    <name evidence="2" type="ORF">Srubr_25570</name>
</gene>
<reference evidence="3" key="1">
    <citation type="submission" date="2023-07" db="EMBL/GenBank/DDBJ databases">
        <title>Whole genome shotgun sequence of Streptomyces achromogenes subsp. rubradiris NBRC 14000.</title>
        <authorList>
            <person name="Komaki H."/>
            <person name="Tamura T."/>
        </authorList>
    </citation>
    <scope>NUCLEOTIDE SEQUENCE [LARGE SCALE GENOMIC DNA]</scope>
    <source>
        <strain evidence="3">NBRC 14000</strain>
    </source>
</reference>
<protein>
    <submittedName>
        <fullName evidence="2">Uncharacterized protein</fullName>
    </submittedName>
</protein>